<dbReference type="EMBL" id="JACCFL010000001">
    <property type="protein sequence ID" value="NYJ23430.1"/>
    <property type="molecule type" value="Genomic_DNA"/>
</dbReference>
<dbReference type="InterPro" id="IPR048389">
    <property type="entry name" value="YciQ-like_C"/>
</dbReference>
<protein>
    <recommendedName>
        <fullName evidence="2">Predicted membrane protein YciQ-like C-terminal domain-containing protein</fullName>
    </recommendedName>
</protein>
<keyword evidence="1" id="KW-1133">Transmembrane helix</keyword>
<accession>A0A853CXA1</accession>
<comment type="caution">
    <text evidence="3">The sequence shown here is derived from an EMBL/GenBank/DDBJ whole genome shotgun (WGS) entry which is preliminary data.</text>
</comment>
<organism evidence="3 4">
    <name type="scientific">Leifsonia shinshuensis</name>
    <dbReference type="NCBI Taxonomy" id="150026"/>
    <lineage>
        <taxon>Bacteria</taxon>
        <taxon>Bacillati</taxon>
        <taxon>Actinomycetota</taxon>
        <taxon>Actinomycetes</taxon>
        <taxon>Micrococcales</taxon>
        <taxon>Microbacteriaceae</taxon>
        <taxon>Leifsonia</taxon>
    </lineage>
</organism>
<feature type="transmembrane region" description="Helical" evidence="1">
    <location>
        <begin position="181"/>
        <end position="201"/>
    </location>
</feature>
<gene>
    <name evidence="3" type="ORF">HNR13_001717</name>
</gene>
<name>A0A853CXA1_9MICO</name>
<evidence type="ECO:0000313" key="4">
    <source>
        <dbReference type="Proteomes" id="UP000578352"/>
    </source>
</evidence>
<dbReference type="Proteomes" id="UP000578352">
    <property type="component" value="Unassembled WGS sequence"/>
</dbReference>
<dbReference type="AlphaFoldDB" id="A0A853CXA1"/>
<dbReference type="RefSeq" id="WP_179605354.1">
    <property type="nucleotide sequence ID" value="NZ_BAABEH010000001.1"/>
</dbReference>
<feature type="transmembrane region" description="Helical" evidence="1">
    <location>
        <begin position="155"/>
        <end position="175"/>
    </location>
</feature>
<evidence type="ECO:0000256" key="1">
    <source>
        <dbReference type="SAM" id="Phobius"/>
    </source>
</evidence>
<reference evidence="3 4" key="1">
    <citation type="submission" date="2020-07" db="EMBL/GenBank/DDBJ databases">
        <title>Sequencing the genomes of 1000 actinobacteria strains.</title>
        <authorList>
            <person name="Klenk H.-P."/>
        </authorList>
    </citation>
    <scope>NUCLEOTIDE SEQUENCE [LARGE SCALE GENOMIC DNA]</scope>
    <source>
        <strain evidence="3 4">DSM 15165</strain>
    </source>
</reference>
<proteinExistence type="predicted"/>
<evidence type="ECO:0000313" key="3">
    <source>
        <dbReference type="EMBL" id="NYJ23430.1"/>
    </source>
</evidence>
<keyword evidence="1" id="KW-0472">Membrane</keyword>
<feature type="domain" description="Predicted membrane protein YciQ-like C-terminal" evidence="2">
    <location>
        <begin position="54"/>
        <end position="278"/>
    </location>
</feature>
<keyword evidence="1" id="KW-0812">Transmembrane</keyword>
<feature type="transmembrane region" description="Helical" evidence="1">
    <location>
        <begin position="6"/>
        <end position="22"/>
    </location>
</feature>
<dbReference type="Pfam" id="PF20990">
    <property type="entry name" value="DUF2207_C"/>
    <property type="match status" value="1"/>
</dbReference>
<sequence length="346" mass="36578">MVLGALLLVAAATLLFTATLIARRTSRLPGSLVVEYLPLRGARVVDDAVLAVREKRAAAAALLDLTVRGRVRLITEPAPKRTRPTIAIEIPQPEALGREDLALLDALFASSRGKRRRLSKDRDQTAFRVRDLVRVSVSRLHRAGLLASDGIAGPLLLRAGMVVLLIAVAVALIAYLAGGLLLGVLATAAVAVLVAEIAVAARITPRRFTPAATAQRMHLDGLRQYMRLAEADRLRTLQSPRGAEGLPAGPDGDAVRLKLHERLLPYAVIFGMEREWTKVIAVDYGALDADTLTGLGGVAQSAADILHAAGAFGDILGVVDAIGSVVDSAGSAFDLLGALDLFNWSP</sequence>
<evidence type="ECO:0000259" key="2">
    <source>
        <dbReference type="Pfam" id="PF20990"/>
    </source>
</evidence>